<dbReference type="AlphaFoldDB" id="A0AAJ2HIB6"/>
<feature type="transmembrane region" description="Helical" evidence="1">
    <location>
        <begin position="169"/>
        <end position="192"/>
    </location>
</feature>
<evidence type="ECO:0000256" key="1">
    <source>
        <dbReference type="SAM" id="Phobius"/>
    </source>
</evidence>
<feature type="transmembrane region" description="Helical" evidence="1">
    <location>
        <begin position="94"/>
        <end position="118"/>
    </location>
</feature>
<protein>
    <recommendedName>
        <fullName evidence="4">DUF2975 domain-containing protein</fullName>
    </recommendedName>
</protein>
<reference evidence="2 3" key="1">
    <citation type="submission" date="2021-06" db="EMBL/GenBank/DDBJ databases">
        <title>Genome-based taxonomic framework of Microbacterium strains isolated from marine environment, the description of four new species and reclassification of four preexisting species.</title>
        <authorList>
            <person name="Lee S.D."/>
            <person name="Kim S.-M."/>
            <person name="Byeon Y.-S."/>
            <person name="Yang H.L."/>
            <person name="Kim I.S."/>
        </authorList>
    </citation>
    <scope>NUCLEOTIDE SEQUENCE [LARGE SCALE GENOMIC DNA]</scope>
    <source>
        <strain evidence="2 3">KACC 20514</strain>
    </source>
</reference>
<feature type="transmembrane region" description="Helical" evidence="1">
    <location>
        <begin position="16"/>
        <end position="38"/>
    </location>
</feature>
<dbReference type="Proteomes" id="UP001183582">
    <property type="component" value="Unassembled WGS sequence"/>
</dbReference>
<sequence>MSSSATPGTLSRADRIGVVVLVGVGLVLAAITVVGAVIRLIETLGGGRIEVLAEFAGTPAEAPIGVDGAPVTVALDTAILSVSDLPLASVISLVIQQVILVAAVLIVAAMLGLLVLGILRGIVFSARHTVYVGTASIAAFFGIVLYPFFGNMAANGAFAALSDGTFENVILTVQPLTFIVAAFVAALATTVFSVGARLQRETEGLV</sequence>
<evidence type="ECO:0008006" key="4">
    <source>
        <dbReference type="Google" id="ProtNLM"/>
    </source>
</evidence>
<dbReference type="GeneID" id="301457163"/>
<gene>
    <name evidence="2" type="ORF">KZC50_03005</name>
</gene>
<comment type="caution">
    <text evidence="2">The sequence shown here is derived from an EMBL/GenBank/DDBJ whole genome shotgun (WGS) entry which is preliminary data.</text>
</comment>
<organism evidence="2 3">
    <name type="scientific">Microbacterium aurantiacum</name>
    <dbReference type="NCBI Taxonomy" id="162393"/>
    <lineage>
        <taxon>Bacteria</taxon>
        <taxon>Bacillati</taxon>
        <taxon>Actinomycetota</taxon>
        <taxon>Actinomycetes</taxon>
        <taxon>Micrococcales</taxon>
        <taxon>Microbacteriaceae</taxon>
        <taxon>Microbacterium</taxon>
    </lineage>
</organism>
<evidence type="ECO:0000313" key="2">
    <source>
        <dbReference type="EMBL" id="MDS0244578.1"/>
    </source>
</evidence>
<feature type="transmembrane region" description="Helical" evidence="1">
    <location>
        <begin position="130"/>
        <end position="149"/>
    </location>
</feature>
<keyword evidence="1" id="KW-0472">Membrane</keyword>
<keyword evidence="1" id="KW-0812">Transmembrane</keyword>
<name>A0AAJ2HIB6_9MICO</name>
<accession>A0AAJ2HIB6</accession>
<keyword evidence="1" id="KW-1133">Transmembrane helix</keyword>
<proteinExistence type="predicted"/>
<dbReference type="EMBL" id="JAHWXH010000001">
    <property type="protein sequence ID" value="MDS0244578.1"/>
    <property type="molecule type" value="Genomic_DNA"/>
</dbReference>
<evidence type="ECO:0000313" key="3">
    <source>
        <dbReference type="Proteomes" id="UP001183582"/>
    </source>
</evidence>
<dbReference type="RefSeq" id="WP_310890576.1">
    <property type="nucleotide sequence ID" value="NZ_BAAAGR010000001.1"/>
</dbReference>